<keyword evidence="3" id="KW-0813">Transport</keyword>
<evidence type="ECO:0000256" key="5">
    <source>
        <dbReference type="ARBA" id="ARBA00022989"/>
    </source>
</evidence>
<feature type="transmembrane region" description="Helical" evidence="7">
    <location>
        <begin position="328"/>
        <end position="352"/>
    </location>
</feature>
<feature type="transmembrane region" description="Helical" evidence="7">
    <location>
        <begin position="34"/>
        <end position="54"/>
    </location>
</feature>
<dbReference type="PANTHER" id="PTHR10332:SF10">
    <property type="entry name" value="EQUILIBRATIVE NUCLEOSIDE TRANSPORTER 4"/>
    <property type="match status" value="1"/>
</dbReference>
<organism evidence="8 9">
    <name type="scientific">Perkinsus olseni</name>
    <name type="common">Perkinsus atlanticus</name>
    <dbReference type="NCBI Taxonomy" id="32597"/>
    <lineage>
        <taxon>Eukaryota</taxon>
        <taxon>Sar</taxon>
        <taxon>Alveolata</taxon>
        <taxon>Perkinsozoa</taxon>
        <taxon>Perkinsea</taxon>
        <taxon>Perkinsida</taxon>
        <taxon>Perkinsidae</taxon>
        <taxon>Perkinsus</taxon>
    </lineage>
</organism>
<feature type="transmembrane region" description="Helical" evidence="7">
    <location>
        <begin position="159"/>
        <end position="184"/>
    </location>
</feature>
<gene>
    <name evidence="8" type="primary">NT3_2</name>
    <name evidence="8" type="ORF">FOZ60_003719</name>
</gene>
<name>A0A7J6PIE2_PEROL</name>
<dbReference type="GO" id="GO:0005337">
    <property type="term" value="F:nucleoside transmembrane transporter activity"/>
    <property type="evidence" value="ECO:0007669"/>
    <property type="project" value="InterPro"/>
</dbReference>
<dbReference type="AlphaFoldDB" id="A0A7J6PIE2"/>
<dbReference type="EMBL" id="JABANP010000018">
    <property type="protein sequence ID" value="KAF4695707.1"/>
    <property type="molecule type" value="Genomic_DNA"/>
</dbReference>
<dbReference type="InterPro" id="IPR002259">
    <property type="entry name" value="Eqnu_transpt"/>
</dbReference>
<feature type="transmembrane region" description="Helical" evidence="7">
    <location>
        <begin position="103"/>
        <end position="122"/>
    </location>
</feature>
<dbReference type="OrthoDB" id="411344at2759"/>
<evidence type="ECO:0000256" key="1">
    <source>
        <dbReference type="ARBA" id="ARBA00004141"/>
    </source>
</evidence>
<evidence type="ECO:0000256" key="3">
    <source>
        <dbReference type="ARBA" id="ARBA00022448"/>
    </source>
</evidence>
<keyword evidence="6 7" id="KW-0472">Membrane</keyword>
<evidence type="ECO:0000313" key="8">
    <source>
        <dbReference type="EMBL" id="KAF4695707.1"/>
    </source>
</evidence>
<evidence type="ECO:0000256" key="4">
    <source>
        <dbReference type="ARBA" id="ARBA00022692"/>
    </source>
</evidence>
<dbReference type="GO" id="GO:0005886">
    <property type="term" value="C:plasma membrane"/>
    <property type="evidence" value="ECO:0007669"/>
    <property type="project" value="TreeGrafter"/>
</dbReference>
<feature type="transmembrane region" description="Helical" evidence="7">
    <location>
        <begin position="204"/>
        <end position="224"/>
    </location>
</feature>
<feature type="transmembrane region" description="Helical" evidence="7">
    <location>
        <begin position="265"/>
        <end position="290"/>
    </location>
</feature>
<feature type="transmembrane region" description="Helical" evidence="7">
    <location>
        <begin position="134"/>
        <end position="152"/>
    </location>
</feature>
<evidence type="ECO:0000256" key="2">
    <source>
        <dbReference type="ARBA" id="ARBA00007965"/>
    </source>
</evidence>
<comment type="subcellular location">
    <subcellularLocation>
        <location evidence="1">Membrane</location>
        <topology evidence="1">Multi-pass membrane protein</topology>
    </subcellularLocation>
</comment>
<dbReference type="InterPro" id="IPR036259">
    <property type="entry name" value="MFS_trans_sf"/>
</dbReference>
<evidence type="ECO:0000256" key="7">
    <source>
        <dbReference type="SAM" id="Phobius"/>
    </source>
</evidence>
<feature type="transmembrane region" description="Helical" evidence="7">
    <location>
        <begin position="364"/>
        <end position="382"/>
    </location>
</feature>
<proteinExistence type="inferred from homology"/>
<keyword evidence="4 7" id="KW-0812">Transmembrane</keyword>
<dbReference type="Pfam" id="PF01733">
    <property type="entry name" value="Nucleoside_tran"/>
    <property type="match status" value="1"/>
</dbReference>
<reference evidence="8 9" key="1">
    <citation type="submission" date="2020-04" db="EMBL/GenBank/DDBJ databases">
        <title>Perkinsus olseni comparative genomics.</title>
        <authorList>
            <person name="Bogema D.R."/>
        </authorList>
    </citation>
    <scope>NUCLEOTIDE SEQUENCE [LARGE SCALE GENOMIC DNA]</scope>
    <source>
        <strain evidence="8">00978-12</strain>
    </source>
</reference>
<comment type="caution">
    <text evidence="8">The sequence shown here is derived from an EMBL/GenBank/DDBJ whole genome shotgun (WGS) entry which is preliminary data.</text>
</comment>
<feature type="transmembrane region" description="Helical" evidence="7">
    <location>
        <begin position="402"/>
        <end position="424"/>
    </location>
</feature>
<evidence type="ECO:0000313" key="9">
    <source>
        <dbReference type="Proteomes" id="UP000541610"/>
    </source>
</evidence>
<keyword evidence="5 7" id="KW-1133">Transmembrane helix</keyword>
<protein>
    <submittedName>
        <fullName evidence="8">Transporter</fullName>
    </submittedName>
</protein>
<dbReference type="Proteomes" id="UP000541610">
    <property type="component" value="Unassembled WGS sequence"/>
</dbReference>
<dbReference type="PANTHER" id="PTHR10332">
    <property type="entry name" value="EQUILIBRATIVE NUCLEOSIDE TRANSPORTER"/>
    <property type="match status" value="1"/>
</dbReference>
<dbReference type="SUPFAM" id="SSF103473">
    <property type="entry name" value="MFS general substrate transporter"/>
    <property type="match status" value="1"/>
</dbReference>
<accession>A0A7J6PIE2</accession>
<evidence type="ECO:0000256" key="6">
    <source>
        <dbReference type="ARBA" id="ARBA00023136"/>
    </source>
</evidence>
<feature type="transmembrane region" description="Helical" evidence="7">
    <location>
        <begin position="74"/>
        <end position="91"/>
    </location>
</feature>
<comment type="similarity">
    <text evidence="2">Belongs to the SLC29A/ENT transporter (TC 2.A.57) family.</text>
</comment>
<sequence length="426" mass="47087">MPIESSTPAKVPPYKMGDIEEGEEKPKVQAKVDFSLLVQFAILGFVALAPWNFVLADIDYLDRKFGHHFASTTPIFYSIAVNCAQLLLIWVGNKFTFAPRFDWGCIILSIFNILLAVVAMLIGNDNPVDNDGLGYGLGLCCVFLLGFGHAVMESSSFGLAALCPQSCMIAVMTGEGIAGLVGWPLNMLFQVILEAGNVPRREEWQCLIFFCVTSAITMFIVPMFRVWTSKHPFMAEVLKIESRRSKETLATRQTRRPVWAIVKDVAPMAFCAWCSLGVTFVVFPAQVVLWQSQNPNNTGFVPQVIYTFQVVDTVGRFLPSFGISMPNLLLICFVLGRSIFIPLFICTSLYPTVKPFHWDWFKHVDMALFALTNGVGCTIAMVKGPTRVSQDKAEQEVAGYTMAFALIFGILCGSVFGLCTNLGLGQ</sequence>